<evidence type="ECO:0000313" key="2">
    <source>
        <dbReference type="EMBL" id="GFG96236.1"/>
    </source>
</evidence>
<reference evidence="2 3" key="1">
    <citation type="journal article" date="2019" name="Emerg. Microbes Infect.">
        <title>Comprehensive subspecies identification of 175 nontuberculous mycobacteria species based on 7547 genomic profiles.</title>
        <authorList>
            <person name="Matsumoto Y."/>
            <person name="Kinjo T."/>
            <person name="Motooka D."/>
            <person name="Nabeya D."/>
            <person name="Jung N."/>
            <person name="Uechi K."/>
            <person name="Horii T."/>
            <person name="Iida T."/>
            <person name="Fujita J."/>
            <person name="Nakamura S."/>
        </authorList>
    </citation>
    <scope>NUCLEOTIDE SEQUENCE [LARGE SCALE GENOMIC DNA]</scope>
    <source>
        <strain evidence="2 3">JCM 30726</strain>
    </source>
</reference>
<protein>
    <submittedName>
        <fullName evidence="2">Uncharacterized protein</fullName>
    </submittedName>
</protein>
<feature type="compositionally biased region" description="Acidic residues" evidence="1">
    <location>
        <begin position="1"/>
        <end position="23"/>
    </location>
</feature>
<accession>A0A7I9Z5S2</accession>
<dbReference type="Proteomes" id="UP000465301">
    <property type="component" value="Unassembled WGS sequence"/>
</dbReference>
<sequence>MELSDELNDDSDPVDDSDVDDSGDASCCRAVGTVEVTCDRTACASVLAELPTAWPTAVPCPARPAGLLAGCGGMNWVRSDALAEAAA</sequence>
<evidence type="ECO:0000256" key="1">
    <source>
        <dbReference type="SAM" id="MobiDB-lite"/>
    </source>
</evidence>
<evidence type="ECO:0000313" key="3">
    <source>
        <dbReference type="Proteomes" id="UP000465301"/>
    </source>
</evidence>
<feature type="region of interest" description="Disordered" evidence="1">
    <location>
        <begin position="1"/>
        <end position="24"/>
    </location>
</feature>
<name>A0A7I9Z5S2_9MYCO</name>
<gene>
    <name evidence="2" type="ORF">MTIM_21150</name>
</gene>
<keyword evidence="3" id="KW-1185">Reference proteome</keyword>
<comment type="caution">
    <text evidence="2">The sequence shown here is derived from an EMBL/GenBank/DDBJ whole genome shotgun (WGS) entry which is preliminary data.</text>
</comment>
<dbReference type="AlphaFoldDB" id="A0A7I9Z5S2"/>
<proteinExistence type="predicted"/>
<dbReference type="EMBL" id="BLLA01000001">
    <property type="protein sequence ID" value="GFG96236.1"/>
    <property type="molecule type" value="Genomic_DNA"/>
</dbReference>
<organism evidence="2 3">
    <name type="scientific">Mycobacterium timonense</name>
    <dbReference type="NCBI Taxonomy" id="701043"/>
    <lineage>
        <taxon>Bacteria</taxon>
        <taxon>Bacillati</taxon>
        <taxon>Actinomycetota</taxon>
        <taxon>Actinomycetes</taxon>
        <taxon>Mycobacteriales</taxon>
        <taxon>Mycobacteriaceae</taxon>
        <taxon>Mycobacterium</taxon>
        <taxon>Mycobacterium avium complex (MAC)</taxon>
    </lineage>
</organism>